<organism evidence="1 2">
    <name type="scientific">Coleofasciculus chthonoplastes PCC 7420</name>
    <dbReference type="NCBI Taxonomy" id="118168"/>
    <lineage>
        <taxon>Bacteria</taxon>
        <taxon>Bacillati</taxon>
        <taxon>Cyanobacteriota</taxon>
        <taxon>Cyanophyceae</taxon>
        <taxon>Coleofasciculales</taxon>
        <taxon>Coleofasciculaceae</taxon>
        <taxon>Coleofasciculus</taxon>
    </lineage>
</organism>
<reference evidence="1 2" key="1">
    <citation type="submission" date="2008-07" db="EMBL/GenBank/DDBJ databases">
        <authorList>
            <person name="Tandeau de Marsac N."/>
            <person name="Ferriera S."/>
            <person name="Johnson J."/>
            <person name="Kravitz S."/>
            <person name="Beeson K."/>
            <person name="Sutton G."/>
            <person name="Rogers Y.-H."/>
            <person name="Friedman R."/>
            <person name="Frazier M."/>
            <person name="Venter J.C."/>
        </authorList>
    </citation>
    <scope>NUCLEOTIDE SEQUENCE [LARGE SCALE GENOMIC DNA]</scope>
    <source>
        <strain evidence="1 2">PCC 7420</strain>
    </source>
</reference>
<accession>B4VL60</accession>
<dbReference type="STRING" id="118168.MC7420_502"/>
<gene>
    <name evidence="1" type="ORF">MC7420_502</name>
</gene>
<evidence type="ECO:0000313" key="2">
    <source>
        <dbReference type="Proteomes" id="UP000003835"/>
    </source>
</evidence>
<name>B4VL60_9CYAN</name>
<dbReference type="EMBL" id="DS989844">
    <property type="protein sequence ID" value="EDX77365.1"/>
    <property type="molecule type" value="Genomic_DNA"/>
</dbReference>
<protein>
    <submittedName>
        <fullName evidence="1">Uncharacterized protein</fullName>
    </submittedName>
</protein>
<dbReference type="AlphaFoldDB" id="B4VL60"/>
<evidence type="ECO:0000313" key="1">
    <source>
        <dbReference type="EMBL" id="EDX77365.1"/>
    </source>
</evidence>
<dbReference type="HOGENOM" id="CLU_3182429_0_0_3"/>
<proteinExistence type="predicted"/>
<sequence length="46" mass="5299">MLFSFILAIACIVGIICKIQSIVPERRRDRIPCCESSAQQELYDLR</sequence>
<keyword evidence="2" id="KW-1185">Reference proteome</keyword>
<dbReference type="Proteomes" id="UP000003835">
    <property type="component" value="Unassembled WGS sequence"/>
</dbReference>